<evidence type="ECO:0000256" key="7">
    <source>
        <dbReference type="ARBA" id="ARBA00093485"/>
    </source>
</evidence>
<evidence type="ECO:0000256" key="6">
    <source>
        <dbReference type="ARBA" id="ARBA00023242"/>
    </source>
</evidence>
<dbReference type="GO" id="GO:0006302">
    <property type="term" value="P:double-strand break repair"/>
    <property type="evidence" value="ECO:0007669"/>
    <property type="project" value="TreeGrafter"/>
</dbReference>
<comment type="similarity">
    <text evidence="2">Belongs to the EME1/MMS4 family.</text>
</comment>
<dbReference type="FunFam" id="1.10.150.670:FF:000002">
    <property type="entry name" value="Crossover junction endonuclease EME1"/>
    <property type="match status" value="1"/>
</dbReference>
<comment type="subunit">
    <text evidence="7">Part of the heterodimeric MUS81-EME2 complex; the complex forms specifically during the DNA replication phase of the cell cycle.</text>
</comment>
<dbReference type="Pfam" id="PF21292">
    <property type="entry name" value="EME1-MUS81_C"/>
    <property type="match status" value="1"/>
</dbReference>
<dbReference type="Gene3D" id="1.10.150.670">
    <property type="entry name" value="Crossover junction endonuclease EME1, DNA-binding domain"/>
    <property type="match status" value="1"/>
</dbReference>
<evidence type="ECO:0000313" key="12">
    <source>
        <dbReference type="Proteomes" id="UP000028990"/>
    </source>
</evidence>
<keyword evidence="4" id="KW-0233">DNA recombination</keyword>
<dbReference type="AlphaFoldDB" id="A0A091DWU1"/>
<evidence type="ECO:0000256" key="8">
    <source>
        <dbReference type="ARBA" id="ARBA00093614"/>
    </source>
</evidence>
<dbReference type="GO" id="GO:0031573">
    <property type="term" value="P:mitotic intra-S DNA damage checkpoint signaling"/>
    <property type="evidence" value="ECO:0007669"/>
    <property type="project" value="TreeGrafter"/>
</dbReference>
<comment type="subcellular location">
    <subcellularLocation>
        <location evidence="1">Nucleus</location>
    </subcellularLocation>
</comment>
<evidence type="ECO:0000256" key="1">
    <source>
        <dbReference type="ARBA" id="ARBA00004123"/>
    </source>
</evidence>
<keyword evidence="5" id="KW-0234">DNA repair</keyword>
<accession>A0A091DWU1</accession>
<dbReference type="eggNOG" id="ENOG502RQYN">
    <property type="taxonomic scope" value="Eukaryota"/>
</dbReference>
<protein>
    <recommendedName>
        <fullName evidence="8">Structure-specific endonuclease subunit EME2</fullName>
    </recommendedName>
</protein>
<dbReference type="InterPro" id="IPR006166">
    <property type="entry name" value="ERCC4_domain"/>
</dbReference>
<evidence type="ECO:0000313" key="11">
    <source>
        <dbReference type="EMBL" id="KFO34730.1"/>
    </source>
</evidence>
<evidence type="ECO:0000256" key="5">
    <source>
        <dbReference type="ARBA" id="ARBA00023204"/>
    </source>
</evidence>
<keyword evidence="11" id="KW-0540">Nuclease</keyword>
<dbReference type="InterPro" id="IPR033310">
    <property type="entry name" value="Mms4/EME1/EME2"/>
</dbReference>
<dbReference type="Proteomes" id="UP000028990">
    <property type="component" value="Unassembled WGS sequence"/>
</dbReference>
<keyword evidence="11" id="KW-0255">Endonuclease</keyword>
<dbReference type="GO" id="GO:0048476">
    <property type="term" value="C:Holliday junction resolvase complex"/>
    <property type="evidence" value="ECO:0007669"/>
    <property type="project" value="InterPro"/>
</dbReference>
<dbReference type="GO" id="GO:0003677">
    <property type="term" value="F:DNA binding"/>
    <property type="evidence" value="ECO:0007669"/>
    <property type="project" value="InterPro"/>
</dbReference>
<dbReference type="SMART" id="SM00891">
    <property type="entry name" value="ERCC4"/>
    <property type="match status" value="1"/>
</dbReference>
<feature type="domain" description="ERCC4" evidence="10">
    <location>
        <begin position="69"/>
        <end position="297"/>
    </location>
</feature>
<evidence type="ECO:0000256" key="4">
    <source>
        <dbReference type="ARBA" id="ARBA00023172"/>
    </source>
</evidence>
<dbReference type="GO" id="GO:0031297">
    <property type="term" value="P:replication fork processing"/>
    <property type="evidence" value="ECO:0007669"/>
    <property type="project" value="TreeGrafter"/>
</dbReference>
<dbReference type="STRING" id="885580.ENSFDAP00000010440"/>
<dbReference type="GO" id="GO:0008821">
    <property type="term" value="F:crossover junction DNA endonuclease activity"/>
    <property type="evidence" value="ECO:0007669"/>
    <property type="project" value="TreeGrafter"/>
</dbReference>
<feature type="region of interest" description="Disordered" evidence="9">
    <location>
        <begin position="1"/>
        <end position="60"/>
    </location>
</feature>
<feature type="compositionally biased region" description="Low complexity" evidence="9">
    <location>
        <begin position="38"/>
        <end position="49"/>
    </location>
</feature>
<dbReference type="InterPro" id="IPR042530">
    <property type="entry name" value="EME1/EME2_C"/>
</dbReference>
<dbReference type="GO" id="GO:0005634">
    <property type="term" value="C:nucleus"/>
    <property type="evidence" value="ECO:0007669"/>
    <property type="project" value="UniProtKB-SubCell"/>
</dbReference>
<evidence type="ECO:0000256" key="9">
    <source>
        <dbReference type="SAM" id="MobiDB-lite"/>
    </source>
</evidence>
<sequence length="350" mass="38453">MAGVGPGRSATSRRTRVKGQRRSPTWEISDSDFEGDATAEAGAGAQSAAGKRRAASEARRPEQALQRLVVRVDPAVLEDPGSDILMEALSALGCECRIELQSPARSLQWSGLKPDPQAPSVLPEVWATEDQELLLLLEPEEFLQGVTQLTQVLAFLCMGHRSHQLSAQRPQQPVCPEVAQTQMTIGWPEVEEALVLLQLLRNMDVLLVASWQELSRHVCSFTKALAQRPSKQYRDSQAFSFCTGGRWASGQKVARDGSGLQGVWWRQIQQFNRVSPAVADAVVGAFPSPRLLQQALLDCSTDQERLGLLADLPVKAHKGRQHRRVGPDLSRRICLFLTTTNPDLLLDLGS</sequence>
<dbReference type="GO" id="GO:0000712">
    <property type="term" value="P:resolution of meiotic recombination intermediates"/>
    <property type="evidence" value="ECO:0007669"/>
    <property type="project" value="TreeGrafter"/>
</dbReference>
<keyword evidence="3" id="KW-0227">DNA damage</keyword>
<dbReference type="FunFam" id="3.40.50.10130:FF:000007">
    <property type="entry name" value="Probable crossover junction endonuclease EME2"/>
    <property type="match status" value="1"/>
</dbReference>
<feature type="compositionally biased region" description="Basic residues" evidence="9">
    <location>
        <begin position="11"/>
        <end position="21"/>
    </location>
</feature>
<dbReference type="EMBL" id="KN121905">
    <property type="protein sequence ID" value="KFO34730.1"/>
    <property type="molecule type" value="Genomic_DNA"/>
</dbReference>
<keyword evidence="11" id="KW-0378">Hydrolase</keyword>
<gene>
    <name evidence="11" type="ORF">H920_03758</name>
</gene>
<dbReference type="Gene3D" id="3.40.50.10130">
    <property type="match status" value="1"/>
</dbReference>
<dbReference type="PANTHER" id="PTHR21077:SF6">
    <property type="entry name" value="CROSSOVER JUNCTION ENDONUCLEASE EME2-RELATED"/>
    <property type="match status" value="1"/>
</dbReference>
<evidence type="ECO:0000256" key="2">
    <source>
        <dbReference type="ARBA" id="ARBA00005313"/>
    </source>
</evidence>
<proteinExistence type="inferred from homology"/>
<keyword evidence="6" id="KW-0539">Nucleus</keyword>
<name>A0A091DWU1_FUKDA</name>
<keyword evidence="12" id="KW-1185">Reference proteome</keyword>
<evidence type="ECO:0000256" key="3">
    <source>
        <dbReference type="ARBA" id="ARBA00022763"/>
    </source>
</evidence>
<evidence type="ECO:0000259" key="10">
    <source>
        <dbReference type="SMART" id="SM00891"/>
    </source>
</evidence>
<dbReference type="PANTHER" id="PTHR21077">
    <property type="entry name" value="EME1 PROTEIN"/>
    <property type="match status" value="1"/>
</dbReference>
<organism evidence="11 12">
    <name type="scientific">Fukomys damarensis</name>
    <name type="common">Damaraland mole rat</name>
    <name type="synonym">Cryptomys damarensis</name>
    <dbReference type="NCBI Taxonomy" id="885580"/>
    <lineage>
        <taxon>Eukaryota</taxon>
        <taxon>Metazoa</taxon>
        <taxon>Chordata</taxon>
        <taxon>Craniata</taxon>
        <taxon>Vertebrata</taxon>
        <taxon>Euteleostomi</taxon>
        <taxon>Mammalia</taxon>
        <taxon>Eutheria</taxon>
        <taxon>Euarchontoglires</taxon>
        <taxon>Glires</taxon>
        <taxon>Rodentia</taxon>
        <taxon>Hystricomorpha</taxon>
        <taxon>Bathyergidae</taxon>
        <taxon>Fukomys</taxon>
    </lineage>
</organism>
<reference evidence="11 12" key="1">
    <citation type="submission" date="2013-11" db="EMBL/GenBank/DDBJ databases">
        <title>The Damaraland mole rat (Fukomys damarensis) genome and evolution of African mole rats.</title>
        <authorList>
            <person name="Gladyshev V.N."/>
            <person name="Fang X."/>
        </authorList>
    </citation>
    <scope>NUCLEOTIDE SEQUENCE [LARGE SCALE GENOMIC DNA]</scope>
    <source>
        <tissue evidence="11">Liver</tissue>
    </source>
</reference>